<evidence type="ECO:0000313" key="4">
    <source>
        <dbReference type="Proteomes" id="UP000239663"/>
    </source>
</evidence>
<dbReference type="PANTHER" id="PTHR43798:SF31">
    <property type="entry name" value="AB HYDROLASE SUPERFAMILY PROTEIN YCLE"/>
    <property type="match status" value="1"/>
</dbReference>
<dbReference type="Proteomes" id="UP000239663">
    <property type="component" value="Unassembled WGS sequence"/>
</dbReference>
<keyword evidence="1 3" id="KW-0378">Hydrolase</keyword>
<dbReference type="SUPFAM" id="SSF53474">
    <property type="entry name" value="alpha/beta-Hydrolases"/>
    <property type="match status" value="1"/>
</dbReference>
<dbReference type="Pfam" id="PF00561">
    <property type="entry name" value="Abhydrolase_1"/>
    <property type="match status" value="1"/>
</dbReference>
<evidence type="ECO:0000313" key="3">
    <source>
        <dbReference type="EMBL" id="PQD93763.1"/>
    </source>
</evidence>
<dbReference type="EMBL" id="PKOZ01000023">
    <property type="protein sequence ID" value="PQD93763.1"/>
    <property type="molecule type" value="Genomic_DNA"/>
</dbReference>
<comment type="caution">
    <text evidence="3">The sequence shown here is derived from an EMBL/GenBank/DDBJ whole genome shotgun (WGS) entry which is preliminary data.</text>
</comment>
<dbReference type="InterPro" id="IPR000073">
    <property type="entry name" value="AB_hydrolase_1"/>
</dbReference>
<keyword evidence="4" id="KW-1185">Reference proteome</keyword>
<dbReference type="AlphaFoldDB" id="A0A2S7MVF0"/>
<dbReference type="InterPro" id="IPR050266">
    <property type="entry name" value="AB_hydrolase_sf"/>
</dbReference>
<sequence length="244" mass="27890">MILHTEVIGEGEPLVFLHTGLQTGMTDFNYQREYFKNKYKVILPDLRGHGKSEANSITKEFFEVSAQDLEETLMHIGVTSVHIVGCSLGGLVGLCFAKRFPHRVKSLTLSGIMAEKPENWLEQHRLEVESQRQMLENESVVSYFDGLHQSDWKQFLVFAQDEEWYPFEITKDLTGIQSPILYMVGEGNDSECRSALLYQSMHENIHVAIIPFAAHLVHEEQAGIYTEVLREFLGKVDMPDKTII</sequence>
<feature type="domain" description="AB hydrolase-1" evidence="2">
    <location>
        <begin position="13"/>
        <end position="122"/>
    </location>
</feature>
<dbReference type="GO" id="GO:0016787">
    <property type="term" value="F:hydrolase activity"/>
    <property type="evidence" value="ECO:0007669"/>
    <property type="project" value="UniProtKB-KW"/>
</dbReference>
<protein>
    <submittedName>
        <fullName evidence="3">Alpha/beta hydrolase</fullName>
    </submittedName>
</protein>
<dbReference type="InterPro" id="IPR029058">
    <property type="entry name" value="AB_hydrolase_fold"/>
</dbReference>
<dbReference type="OrthoDB" id="9805423at2"/>
<evidence type="ECO:0000256" key="1">
    <source>
        <dbReference type="ARBA" id="ARBA00022801"/>
    </source>
</evidence>
<dbReference type="PANTHER" id="PTHR43798">
    <property type="entry name" value="MONOACYLGLYCEROL LIPASE"/>
    <property type="match status" value="1"/>
</dbReference>
<evidence type="ECO:0000259" key="2">
    <source>
        <dbReference type="Pfam" id="PF00561"/>
    </source>
</evidence>
<dbReference type="GO" id="GO:0016020">
    <property type="term" value="C:membrane"/>
    <property type="evidence" value="ECO:0007669"/>
    <property type="project" value="TreeGrafter"/>
</dbReference>
<dbReference type="Gene3D" id="3.40.50.1820">
    <property type="entry name" value="alpha/beta hydrolase"/>
    <property type="match status" value="1"/>
</dbReference>
<dbReference type="RefSeq" id="WP_104850893.1">
    <property type="nucleotide sequence ID" value="NZ_PKOZ01000023.1"/>
</dbReference>
<proteinExistence type="predicted"/>
<accession>A0A2S7MVF0</accession>
<reference evidence="3 4" key="1">
    <citation type="submission" date="2017-12" db="EMBL/GenBank/DDBJ databases">
        <title>Taxonomic description and draft genome of Pradoshia cofamensis Gen. nov., sp. nov., a thermotolerant bacillale isolated from anterior gut of earthworm Eisenia fetida.</title>
        <authorList>
            <person name="Saha T."/>
            <person name="Chakraborty R."/>
        </authorList>
    </citation>
    <scope>NUCLEOTIDE SEQUENCE [LARGE SCALE GENOMIC DNA]</scope>
    <source>
        <strain evidence="3 4">EAG3</strain>
    </source>
</reference>
<name>A0A2S7MVF0_9BACI</name>
<gene>
    <name evidence="3" type="ORF">CYL18_18170</name>
</gene>
<organism evidence="3 4">
    <name type="scientific">Pradoshia eiseniae</name>
    <dbReference type="NCBI Taxonomy" id="2064768"/>
    <lineage>
        <taxon>Bacteria</taxon>
        <taxon>Bacillati</taxon>
        <taxon>Bacillota</taxon>
        <taxon>Bacilli</taxon>
        <taxon>Bacillales</taxon>
        <taxon>Bacillaceae</taxon>
        <taxon>Pradoshia</taxon>
    </lineage>
</organism>
<dbReference type="PRINTS" id="PR00111">
    <property type="entry name" value="ABHYDROLASE"/>
</dbReference>